<sequence>MRDCRHKDDDHETAPGLDGRTDACRWSSLLAVPGRRQRWGRWSGEHELRPGQDGALLPSALRSDVLRRGRHSLHPGVLD</sequence>
<reference evidence="1 2" key="1">
    <citation type="journal article" date="2020" name="Microb. Genom.">
        <title>Genetic diversity of clinical and environmental Mucorales isolates obtained from an investigation of mucormycosis cases among solid organ transplant recipients.</title>
        <authorList>
            <person name="Nguyen M.H."/>
            <person name="Kaul D."/>
            <person name="Muto C."/>
            <person name="Cheng S.J."/>
            <person name="Richter R.A."/>
            <person name="Bruno V.M."/>
            <person name="Liu G."/>
            <person name="Beyhan S."/>
            <person name="Sundermann A.J."/>
            <person name="Mounaud S."/>
            <person name="Pasculle A.W."/>
            <person name="Nierman W.C."/>
            <person name="Driscoll E."/>
            <person name="Cumbie R."/>
            <person name="Clancy C.J."/>
            <person name="Dupont C.L."/>
        </authorList>
    </citation>
    <scope>NUCLEOTIDE SEQUENCE [LARGE SCALE GENOMIC DNA]</scope>
    <source>
        <strain evidence="1 2">GL24</strain>
    </source>
</reference>
<gene>
    <name evidence="1" type="ORF">G6F50_018649</name>
</gene>
<accession>A0A9P7BYZ4</accession>
<evidence type="ECO:0000313" key="2">
    <source>
        <dbReference type="Proteomes" id="UP000740926"/>
    </source>
</evidence>
<protein>
    <submittedName>
        <fullName evidence="1">Uncharacterized protein</fullName>
    </submittedName>
</protein>
<dbReference type="EMBL" id="JAANIU010021853">
    <property type="protein sequence ID" value="KAG1522980.1"/>
    <property type="molecule type" value="Genomic_DNA"/>
</dbReference>
<name>A0A9P7BYZ4_9FUNG</name>
<keyword evidence="2" id="KW-1185">Reference proteome</keyword>
<proteinExistence type="predicted"/>
<dbReference type="AlphaFoldDB" id="A0A9P7BYZ4"/>
<comment type="caution">
    <text evidence="1">The sequence shown here is derived from an EMBL/GenBank/DDBJ whole genome shotgun (WGS) entry which is preliminary data.</text>
</comment>
<organism evidence="1 2">
    <name type="scientific">Rhizopus delemar</name>
    <dbReference type="NCBI Taxonomy" id="936053"/>
    <lineage>
        <taxon>Eukaryota</taxon>
        <taxon>Fungi</taxon>
        <taxon>Fungi incertae sedis</taxon>
        <taxon>Mucoromycota</taxon>
        <taxon>Mucoromycotina</taxon>
        <taxon>Mucoromycetes</taxon>
        <taxon>Mucorales</taxon>
        <taxon>Mucorineae</taxon>
        <taxon>Rhizopodaceae</taxon>
        <taxon>Rhizopus</taxon>
    </lineage>
</organism>
<evidence type="ECO:0000313" key="1">
    <source>
        <dbReference type="EMBL" id="KAG1522980.1"/>
    </source>
</evidence>
<dbReference type="Proteomes" id="UP000740926">
    <property type="component" value="Unassembled WGS sequence"/>
</dbReference>